<protein>
    <recommendedName>
        <fullName evidence="4">Chorismate synthase protein</fullName>
    </recommendedName>
</protein>
<name>A0A2C5Z5C0_9HYPO</name>
<feature type="transmembrane region" description="Helical" evidence="1">
    <location>
        <begin position="180"/>
        <end position="199"/>
    </location>
</feature>
<organism evidence="2 3">
    <name type="scientific">Ophiocordyceps australis</name>
    <dbReference type="NCBI Taxonomy" id="1399860"/>
    <lineage>
        <taxon>Eukaryota</taxon>
        <taxon>Fungi</taxon>
        <taxon>Dikarya</taxon>
        <taxon>Ascomycota</taxon>
        <taxon>Pezizomycotina</taxon>
        <taxon>Sordariomycetes</taxon>
        <taxon>Hypocreomycetidae</taxon>
        <taxon>Hypocreales</taxon>
        <taxon>Ophiocordycipitaceae</taxon>
        <taxon>Ophiocordyceps</taxon>
    </lineage>
</organism>
<dbReference type="PANTHER" id="PTHR39470:SF1">
    <property type="entry name" value="CHORISMATE SYNTHASE PROTEIN"/>
    <property type="match status" value="1"/>
</dbReference>
<feature type="transmembrane region" description="Helical" evidence="1">
    <location>
        <begin position="219"/>
        <end position="244"/>
    </location>
</feature>
<gene>
    <name evidence="2" type="ORF">CDD82_4725</name>
</gene>
<sequence length="359" mass="39684">MAISWDVVRSAAFVLGPVLLPKAIGYYRSVRADSLASNVSVQPAPQRSRLALAVLAALALVFLTYTLPVLAPENLFVATQSRLQIPVDVLFNRVASLRPDASLTPTDHALRARFVNLESRLLYFKFGPAVLAECPFCNSDEPRTYFYYALPVLLSPHLANLAAIAAVTSPSWTGQAGAQWRIPAAIAASVIAALDIYLVNSYNHQENTRSTRLHEIDAFFWSMRSFRFIALAALDGLLGWLIWLSSTNRAFTRMPSPAQRIETINRSLSAVKSKLTALGIVKNTALRDEELRFRSNAYWTHEVRLMSEVMEEREVIEGVNDALSNRINMHNILKDAETYSLDVLPLAGQSAPEAAAAAR</sequence>
<evidence type="ECO:0000256" key="1">
    <source>
        <dbReference type="SAM" id="Phobius"/>
    </source>
</evidence>
<feature type="transmembrane region" description="Helical" evidence="1">
    <location>
        <begin position="50"/>
        <end position="71"/>
    </location>
</feature>
<comment type="caution">
    <text evidence="2">The sequence shown here is derived from an EMBL/GenBank/DDBJ whole genome shotgun (WGS) entry which is preliminary data.</text>
</comment>
<dbReference type="OrthoDB" id="4218123at2759"/>
<proteinExistence type="predicted"/>
<evidence type="ECO:0000313" key="2">
    <source>
        <dbReference type="EMBL" id="PHH74892.1"/>
    </source>
</evidence>
<dbReference type="Proteomes" id="UP000224854">
    <property type="component" value="Unassembled WGS sequence"/>
</dbReference>
<keyword evidence="3" id="KW-1185">Reference proteome</keyword>
<keyword evidence="1" id="KW-0472">Membrane</keyword>
<keyword evidence="1" id="KW-1133">Transmembrane helix</keyword>
<reference evidence="2 3" key="1">
    <citation type="submission" date="2017-06" db="EMBL/GenBank/DDBJ databases">
        <title>Ant-infecting Ophiocordyceps genomes reveal a high diversity of potential behavioral manipulation genes and a possible major role for enterotoxins.</title>
        <authorList>
            <person name="De Bekker C."/>
            <person name="Evans H.C."/>
            <person name="Brachmann A."/>
            <person name="Hughes D.P."/>
        </authorList>
    </citation>
    <scope>NUCLEOTIDE SEQUENCE [LARGE SCALE GENOMIC DNA]</scope>
    <source>
        <strain evidence="2 3">1348a</strain>
    </source>
</reference>
<evidence type="ECO:0000313" key="3">
    <source>
        <dbReference type="Proteomes" id="UP000224854"/>
    </source>
</evidence>
<dbReference type="AlphaFoldDB" id="A0A2C5Z5C0"/>
<accession>A0A2C5Z5C0</accession>
<dbReference type="PANTHER" id="PTHR39470">
    <property type="entry name" value="CHROMOSOME 10, WHOLE GENOME SHOTGUN SEQUENCE"/>
    <property type="match status" value="1"/>
</dbReference>
<evidence type="ECO:0008006" key="4">
    <source>
        <dbReference type="Google" id="ProtNLM"/>
    </source>
</evidence>
<feature type="transmembrane region" description="Helical" evidence="1">
    <location>
        <begin position="145"/>
        <end position="168"/>
    </location>
</feature>
<dbReference type="EMBL" id="NJEU01000403">
    <property type="protein sequence ID" value="PHH74892.1"/>
    <property type="molecule type" value="Genomic_DNA"/>
</dbReference>
<keyword evidence="1" id="KW-0812">Transmembrane</keyword>